<gene>
    <name evidence="1" type="ORF">CHS0354_007673</name>
</gene>
<evidence type="ECO:0000313" key="2">
    <source>
        <dbReference type="Proteomes" id="UP001195483"/>
    </source>
</evidence>
<keyword evidence="2" id="KW-1185">Reference proteome</keyword>
<protein>
    <submittedName>
        <fullName evidence="1">Uncharacterized protein</fullName>
    </submittedName>
</protein>
<dbReference type="Proteomes" id="UP001195483">
    <property type="component" value="Unassembled WGS sequence"/>
</dbReference>
<reference evidence="1" key="3">
    <citation type="submission" date="2023-05" db="EMBL/GenBank/DDBJ databases">
        <authorList>
            <person name="Smith C.H."/>
        </authorList>
    </citation>
    <scope>NUCLEOTIDE SEQUENCE</scope>
    <source>
        <strain evidence="1">CHS0354</strain>
        <tissue evidence="1">Mantle</tissue>
    </source>
</reference>
<comment type="caution">
    <text evidence="1">The sequence shown here is derived from an EMBL/GenBank/DDBJ whole genome shotgun (WGS) entry which is preliminary data.</text>
</comment>
<sequence>MGEIPNPFMPIKTDNPKKELLEKNRFHVLSEKDEEEERERGQEDKVGDFIGMKPLTSTLIALERKKNECALRIRVMTLRIRVMTLRIRVMILRIRVMILRIRVMILRIRVMTLRNRILTLRIRVMTLGIRVMTLRIRSQLNSIKVSEL</sequence>
<reference evidence="1" key="1">
    <citation type="journal article" date="2021" name="Genome Biol. Evol.">
        <title>A High-Quality Reference Genome for a Parasitic Bivalve with Doubly Uniparental Inheritance (Bivalvia: Unionida).</title>
        <authorList>
            <person name="Smith C.H."/>
        </authorList>
    </citation>
    <scope>NUCLEOTIDE SEQUENCE</scope>
    <source>
        <strain evidence="1">CHS0354</strain>
    </source>
</reference>
<proteinExistence type="predicted"/>
<accession>A0AAE0SI04</accession>
<reference evidence="1" key="2">
    <citation type="journal article" date="2021" name="Genome Biol. Evol.">
        <title>Developing a high-quality reference genome for a parasitic bivalve with doubly uniparental inheritance (Bivalvia: Unionida).</title>
        <authorList>
            <person name="Smith C.H."/>
        </authorList>
    </citation>
    <scope>NUCLEOTIDE SEQUENCE</scope>
    <source>
        <strain evidence="1">CHS0354</strain>
        <tissue evidence="1">Mantle</tissue>
    </source>
</reference>
<organism evidence="1 2">
    <name type="scientific">Potamilus streckersoni</name>
    <dbReference type="NCBI Taxonomy" id="2493646"/>
    <lineage>
        <taxon>Eukaryota</taxon>
        <taxon>Metazoa</taxon>
        <taxon>Spiralia</taxon>
        <taxon>Lophotrochozoa</taxon>
        <taxon>Mollusca</taxon>
        <taxon>Bivalvia</taxon>
        <taxon>Autobranchia</taxon>
        <taxon>Heteroconchia</taxon>
        <taxon>Palaeoheterodonta</taxon>
        <taxon>Unionida</taxon>
        <taxon>Unionoidea</taxon>
        <taxon>Unionidae</taxon>
        <taxon>Ambleminae</taxon>
        <taxon>Lampsilini</taxon>
        <taxon>Potamilus</taxon>
    </lineage>
</organism>
<name>A0AAE0SI04_9BIVA</name>
<dbReference type="EMBL" id="JAEAOA010000520">
    <property type="protein sequence ID" value="KAK3591818.1"/>
    <property type="molecule type" value="Genomic_DNA"/>
</dbReference>
<dbReference type="AlphaFoldDB" id="A0AAE0SI04"/>
<evidence type="ECO:0000313" key="1">
    <source>
        <dbReference type="EMBL" id="KAK3591818.1"/>
    </source>
</evidence>